<gene>
    <name evidence="2" type="ORF">FIBSPDRAFT_1053009</name>
</gene>
<dbReference type="AlphaFoldDB" id="A0A167XMR0"/>
<protein>
    <submittedName>
        <fullName evidence="2">Uncharacterized protein</fullName>
    </submittedName>
</protein>
<dbReference type="Proteomes" id="UP000076532">
    <property type="component" value="Unassembled WGS sequence"/>
</dbReference>
<reference evidence="2 3" key="1">
    <citation type="journal article" date="2016" name="Mol. Biol. Evol.">
        <title>Comparative Genomics of Early-Diverging Mushroom-Forming Fungi Provides Insights into the Origins of Lignocellulose Decay Capabilities.</title>
        <authorList>
            <person name="Nagy L.G."/>
            <person name="Riley R."/>
            <person name="Tritt A."/>
            <person name="Adam C."/>
            <person name="Daum C."/>
            <person name="Floudas D."/>
            <person name="Sun H."/>
            <person name="Yadav J.S."/>
            <person name="Pangilinan J."/>
            <person name="Larsson K.H."/>
            <person name="Matsuura K."/>
            <person name="Barry K."/>
            <person name="Labutti K."/>
            <person name="Kuo R."/>
            <person name="Ohm R.A."/>
            <person name="Bhattacharya S.S."/>
            <person name="Shirouzu T."/>
            <person name="Yoshinaga Y."/>
            <person name="Martin F.M."/>
            <person name="Grigoriev I.V."/>
            <person name="Hibbett D.S."/>
        </authorList>
    </citation>
    <scope>NUCLEOTIDE SEQUENCE [LARGE SCALE GENOMIC DNA]</scope>
    <source>
        <strain evidence="2 3">CBS 109695</strain>
    </source>
</reference>
<accession>A0A167XMR0</accession>
<evidence type="ECO:0000256" key="1">
    <source>
        <dbReference type="SAM" id="MobiDB-lite"/>
    </source>
</evidence>
<evidence type="ECO:0000313" key="3">
    <source>
        <dbReference type="Proteomes" id="UP000076532"/>
    </source>
</evidence>
<dbReference type="OrthoDB" id="542013at2759"/>
<dbReference type="EMBL" id="KV417753">
    <property type="protein sequence ID" value="KZP07378.1"/>
    <property type="molecule type" value="Genomic_DNA"/>
</dbReference>
<name>A0A167XMR0_9AGAM</name>
<sequence>MGAEDHDEGTRLYAPSLPDDSNSVVDSKPSWYANGHADLDTNKHHADSGMHLTRIEAVVGRSDRTFGIGSCHQLPSTWPRFSSTSSAYETQGHRLEAQQQTHRHDSLIIVEALGDKSRANIATRYATSKLLEVFCIRALTELHPADKYPATVNRVSWALPRCAYAKGWMAVVHHDALGSRGLLYAAQYGPERHRKWIYDKTIPAPGKFITTPQGQNVEKRPWNELVERLEKISPGVTQNWEQP</sequence>
<keyword evidence="3" id="KW-1185">Reference proteome</keyword>
<evidence type="ECO:0000313" key="2">
    <source>
        <dbReference type="EMBL" id="KZP07378.1"/>
    </source>
</evidence>
<proteinExistence type="predicted"/>
<feature type="region of interest" description="Disordered" evidence="1">
    <location>
        <begin position="1"/>
        <end position="28"/>
    </location>
</feature>
<organism evidence="2 3">
    <name type="scientific">Athelia psychrophila</name>
    <dbReference type="NCBI Taxonomy" id="1759441"/>
    <lineage>
        <taxon>Eukaryota</taxon>
        <taxon>Fungi</taxon>
        <taxon>Dikarya</taxon>
        <taxon>Basidiomycota</taxon>
        <taxon>Agaricomycotina</taxon>
        <taxon>Agaricomycetes</taxon>
        <taxon>Agaricomycetidae</taxon>
        <taxon>Atheliales</taxon>
        <taxon>Atheliaceae</taxon>
        <taxon>Athelia</taxon>
    </lineage>
</organism>
<dbReference type="STRING" id="436010.A0A167XMR0"/>